<comment type="caution">
    <text evidence="14">The sequence shown here is derived from an EMBL/GenBank/DDBJ whole genome shotgun (WGS) entry which is preliminary data.</text>
</comment>
<evidence type="ECO:0000256" key="5">
    <source>
        <dbReference type="ARBA" id="ARBA00022598"/>
    </source>
</evidence>
<keyword evidence="5" id="KW-0436">Ligase</keyword>
<evidence type="ECO:0000256" key="2">
    <source>
        <dbReference type="ARBA" id="ARBA00010280"/>
    </source>
</evidence>
<evidence type="ECO:0000256" key="7">
    <source>
        <dbReference type="ARBA" id="ARBA00022840"/>
    </source>
</evidence>
<comment type="similarity">
    <text evidence="2">Belongs to the AIR synthase family.</text>
</comment>
<evidence type="ECO:0000256" key="1">
    <source>
        <dbReference type="ARBA" id="ARBA00004686"/>
    </source>
</evidence>
<dbReference type="GO" id="GO:0006189">
    <property type="term" value="P:'de novo' IMP biosynthetic process"/>
    <property type="evidence" value="ECO:0007669"/>
    <property type="project" value="UniProtKB-UniPathway"/>
</dbReference>
<dbReference type="GO" id="GO:0004637">
    <property type="term" value="F:phosphoribosylamine-glycine ligase activity"/>
    <property type="evidence" value="ECO:0007669"/>
    <property type="project" value="TreeGrafter"/>
</dbReference>
<comment type="catalytic activity">
    <reaction evidence="11">
        <text>2-formamido-N(1)-(5-O-phospho-beta-D-ribosyl)acetamidine + ATP = 5-amino-1-(5-phospho-beta-D-ribosyl)imidazole + ADP + phosphate + H(+)</text>
        <dbReference type="Rhea" id="RHEA:23032"/>
        <dbReference type="ChEBI" id="CHEBI:15378"/>
        <dbReference type="ChEBI" id="CHEBI:30616"/>
        <dbReference type="ChEBI" id="CHEBI:43474"/>
        <dbReference type="ChEBI" id="CHEBI:137981"/>
        <dbReference type="ChEBI" id="CHEBI:147287"/>
        <dbReference type="ChEBI" id="CHEBI:456216"/>
        <dbReference type="EC" id="6.3.3.1"/>
    </reaction>
</comment>
<evidence type="ECO:0000313" key="14">
    <source>
        <dbReference type="EMBL" id="OGD99278.1"/>
    </source>
</evidence>
<dbReference type="EMBL" id="MFBT01000020">
    <property type="protein sequence ID" value="OGD99278.1"/>
    <property type="molecule type" value="Genomic_DNA"/>
</dbReference>
<dbReference type="InterPro" id="IPR004733">
    <property type="entry name" value="PurM_cligase"/>
</dbReference>
<feature type="domain" description="PurM-like N-terminal" evidence="12">
    <location>
        <begin position="66"/>
        <end position="176"/>
    </location>
</feature>
<dbReference type="SUPFAM" id="SSF56042">
    <property type="entry name" value="PurM C-terminal domain-like"/>
    <property type="match status" value="1"/>
</dbReference>
<evidence type="ECO:0000256" key="9">
    <source>
        <dbReference type="ARBA" id="ARBA00032931"/>
    </source>
</evidence>
<feature type="domain" description="PurM-like C-terminal" evidence="13">
    <location>
        <begin position="190"/>
        <end position="352"/>
    </location>
</feature>
<evidence type="ECO:0000259" key="13">
    <source>
        <dbReference type="Pfam" id="PF02769"/>
    </source>
</evidence>
<evidence type="ECO:0000256" key="4">
    <source>
        <dbReference type="ARBA" id="ARBA00020367"/>
    </source>
</evidence>
<evidence type="ECO:0000259" key="12">
    <source>
        <dbReference type="Pfam" id="PF00586"/>
    </source>
</evidence>
<dbReference type="Pfam" id="PF02769">
    <property type="entry name" value="AIRS_C"/>
    <property type="match status" value="1"/>
</dbReference>
<dbReference type="PANTHER" id="PTHR10520">
    <property type="entry name" value="TRIFUNCTIONAL PURINE BIOSYNTHETIC PROTEIN ADENOSINE-3-RELATED"/>
    <property type="match status" value="1"/>
</dbReference>
<dbReference type="Gene3D" id="3.30.1330.10">
    <property type="entry name" value="PurM-like, N-terminal domain"/>
    <property type="match status" value="1"/>
</dbReference>
<reference evidence="14 15" key="1">
    <citation type="journal article" date="2016" name="Nat. Commun.">
        <title>Thousands of microbial genomes shed light on interconnected biogeochemical processes in an aquifer system.</title>
        <authorList>
            <person name="Anantharaman K."/>
            <person name="Brown C.T."/>
            <person name="Hug L.A."/>
            <person name="Sharon I."/>
            <person name="Castelle C.J."/>
            <person name="Probst A.J."/>
            <person name="Thomas B.C."/>
            <person name="Singh A."/>
            <person name="Wilkins M.J."/>
            <person name="Karaoz U."/>
            <person name="Brodie E.L."/>
            <person name="Williams K.H."/>
            <person name="Hubbard S.S."/>
            <person name="Banfield J.F."/>
        </authorList>
    </citation>
    <scope>NUCLEOTIDE SEQUENCE [LARGE SCALE GENOMIC DNA]</scope>
</reference>
<name>A0A1F5H5D1_9BACT</name>
<proteinExistence type="inferred from homology"/>
<dbReference type="InterPro" id="IPR036921">
    <property type="entry name" value="PurM-like_N_sf"/>
</dbReference>
<dbReference type="GO" id="GO:0005829">
    <property type="term" value="C:cytosol"/>
    <property type="evidence" value="ECO:0007669"/>
    <property type="project" value="TreeGrafter"/>
</dbReference>
<keyword evidence="6" id="KW-0547">Nucleotide-binding</keyword>
<dbReference type="InterPro" id="IPR010918">
    <property type="entry name" value="PurM-like_C_dom"/>
</dbReference>
<dbReference type="GO" id="GO:0046084">
    <property type="term" value="P:adenine biosynthetic process"/>
    <property type="evidence" value="ECO:0007669"/>
    <property type="project" value="TreeGrafter"/>
</dbReference>
<dbReference type="UniPathway" id="UPA00074">
    <property type="reaction ID" value="UER00129"/>
</dbReference>
<evidence type="ECO:0000313" key="15">
    <source>
        <dbReference type="Proteomes" id="UP000177039"/>
    </source>
</evidence>
<evidence type="ECO:0000256" key="10">
    <source>
        <dbReference type="ARBA" id="ARBA00033093"/>
    </source>
</evidence>
<evidence type="ECO:0000256" key="6">
    <source>
        <dbReference type="ARBA" id="ARBA00022741"/>
    </source>
</evidence>
<dbReference type="EC" id="6.3.3.1" evidence="3"/>
<protein>
    <recommendedName>
        <fullName evidence="4">Phosphoribosylformylglycinamidine cyclo-ligase</fullName>
        <ecNumber evidence="3">6.3.3.1</ecNumber>
    </recommendedName>
    <alternativeName>
        <fullName evidence="9">AIR synthase</fullName>
    </alternativeName>
    <alternativeName>
        <fullName evidence="10">AIRS</fullName>
    </alternativeName>
    <alternativeName>
        <fullName evidence="8">Phosphoribosyl-aminoimidazole synthetase</fullName>
    </alternativeName>
</protein>
<dbReference type="Gene3D" id="3.90.650.10">
    <property type="entry name" value="PurM-like C-terminal domain"/>
    <property type="match status" value="1"/>
</dbReference>
<evidence type="ECO:0000256" key="11">
    <source>
        <dbReference type="ARBA" id="ARBA00049057"/>
    </source>
</evidence>
<evidence type="ECO:0000256" key="3">
    <source>
        <dbReference type="ARBA" id="ARBA00013047"/>
    </source>
</evidence>
<evidence type="ECO:0000256" key="8">
    <source>
        <dbReference type="ARBA" id="ARBA00031908"/>
    </source>
</evidence>
<dbReference type="Proteomes" id="UP000177039">
    <property type="component" value="Unassembled WGS sequence"/>
</dbReference>
<dbReference type="AlphaFoldDB" id="A0A1F5H5D1"/>
<dbReference type="GO" id="GO:0005524">
    <property type="term" value="F:ATP binding"/>
    <property type="evidence" value="ECO:0007669"/>
    <property type="project" value="UniProtKB-KW"/>
</dbReference>
<organism evidence="14 15">
    <name type="scientific">Candidatus Curtissbacteria bacterium RIFCSPLOWO2_01_FULL_42_50</name>
    <dbReference type="NCBI Taxonomy" id="1797730"/>
    <lineage>
        <taxon>Bacteria</taxon>
        <taxon>Candidatus Curtissiibacteriota</taxon>
    </lineage>
</organism>
<dbReference type="InterPro" id="IPR016188">
    <property type="entry name" value="PurM-like_N"/>
</dbReference>
<dbReference type="Pfam" id="PF00586">
    <property type="entry name" value="AIRS"/>
    <property type="match status" value="1"/>
</dbReference>
<gene>
    <name evidence="14" type="ORF">A3B54_04035</name>
</gene>
<keyword evidence="7" id="KW-0067">ATP-binding</keyword>
<dbReference type="SUPFAM" id="SSF55326">
    <property type="entry name" value="PurM N-terminal domain-like"/>
    <property type="match status" value="1"/>
</dbReference>
<dbReference type="InterPro" id="IPR036676">
    <property type="entry name" value="PurM-like_C_sf"/>
</dbReference>
<accession>A0A1F5H5D1</accession>
<dbReference type="PANTHER" id="PTHR10520:SF12">
    <property type="entry name" value="TRIFUNCTIONAL PURINE BIOSYNTHETIC PROTEIN ADENOSINE-3"/>
    <property type="match status" value="1"/>
</dbReference>
<dbReference type="GO" id="GO:0004641">
    <property type="term" value="F:phosphoribosylformylglycinamidine cyclo-ligase activity"/>
    <property type="evidence" value="ECO:0007669"/>
    <property type="project" value="UniProtKB-EC"/>
</dbReference>
<comment type="pathway">
    <text evidence="1">Purine metabolism; IMP biosynthesis via de novo pathway; 5-amino-1-(5-phospho-D-ribosyl)imidazole from N(2)-formyl-N(1)-(5-phospho-D-ribosyl)glycinamide: step 2/2.</text>
</comment>
<sequence>MTKRKITYSQVGDNYATKDPIKKLTQAAAAQTAVNLKKAGYQEISATRGESAFVWKQRNFLMASVVEGLGTKNLVADAIYKITGKTYYDVVGHDTVSCIINDLVTVGAKPLVVHAYWAIEDNGWLQDEKRMMDLINGWKIACDRAGAAWGGGETPTLKGIIRPKTIDLGGSAIGIIESKKRLITSQKLRIGDRIVLIKSAGINANGISLARAVVQKLPNGYKTKLPSGKMYGEAILTKTNIYSNLIQDLLNAQIDIHYITNITGHGLRKIMRADQNFTYVVEKIFAPQEVFLFIQKHANLSNEEMYGTFNMGQDYAIFLRANDLKKAQQIVKKNGFASIDSGYVEKGKRQVVIKPKNLTFKSETLDLR</sequence>